<dbReference type="InterPro" id="IPR035980">
    <property type="entry name" value="Ribosomal_bS6_sf"/>
</dbReference>
<dbReference type="HAMAP" id="MF_00360">
    <property type="entry name" value="Ribosomal_bS6"/>
    <property type="match status" value="1"/>
</dbReference>
<sequence>MESLGLILSSSSPSSSSSSIGRFIDSNSPSRNGFALSFPFSSQLTLRKSVVMGAKKNNDSDKKKQDRHSFVPRPDETTGIFPESVLLKQKVVQEDGKLLPEFADAEEQELYEALNLLLESDLDAEQNRHYEVVYLIHENYEEEVEKVNLKIQEFLNEKKGRVHRFSDWGLRRLAYKIQKAKNAHYILMNFEIEAKWINEFKTMLDKDERIIRHLVMKQDTAITEECIPPPEFHTLRDQYQSQNQENQRDQESKDIRKVPSVCGGMASGRGCSLDPGVCPIYKHTDLDDAGDVNEVRVFTGKEGVETFSIGRVLGLVGCGAHENSTVKRAQVAAIQGWVTSLGSFHPGNQKQIREPGGAEQTISNTAGCYRWYQRQGPNPCDQRGR</sequence>
<dbReference type="GO" id="GO:0070181">
    <property type="term" value="F:small ribosomal subunit rRNA binding"/>
    <property type="evidence" value="ECO:0007669"/>
    <property type="project" value="TreeGrafter"/>
</dbReference>
<dbReference type="FunFam" id="3.30.70.60:FF:000002">
    <property type="entry name" value="30S ribosomal protein S6"/>
    <property type="match status" value="1"/>
</dbReference>
<evidence type="ECO:0000313" key="5">
    <source>
        <dbReference type="EMBL" id="KAD4385138.1"/>
    </source>
</evidence>
<protein>
    <recommendedName>
        <fullName evidence="7">Ribosomal protein S6</fullName>
    </recommendedName>
</protein>
<dbReference type="InterPro" id="IPR000529">
    <property type="entry name" value="Ribosomal_bS6"/>
</dbReference>
<dbReference type="Gene3D" id="3.30.70.60">
    <property type="match status" value="1"/>
</dbReference>
<proteinExistence type="inferred from homology"/>
<dbReference type="PANTHER" id="PTHR21011:SF1">
    <property type="entry name" value="SMALL RIBOSOMAL SUBUNIT PROTEIN BS6M"/>
    <property type="match status" value="1"/>
</dbReference>
<evidence type="ECO:0000256" key="1">
    <source>
        <dbReference type="ARBA" id="ARBA00009512"/>
    </source>
</evidence>
<keyword evidence="3" id="KW-0694">RNA-binding</keyword>
<reference evidence="5 6" key="1">
    <citation type="submission" date="2019-05" db="EMBL/GenBank/DDBJ databases">
        <title>Mikania micrantha, genome provides insights into the molecular mechanism of rapid growth.</title>
        <authorList>
            <person name="Liu B."/>
        </authorList>
    </citation>
    <scope>NUCLEOTIDE SEQUENCE [LARGE SCALE GENOMIC DNA]</scope>
    <source>
        <strain evidence="5">NLD-2019</strain>
        <tissue evidence="5">Leaf</tissue>
    </source>
</reference>
<dbReference type="GO" id="GO:0006412">
    <property type="term" value="P:translation"/>
    <property type="evidence" value="ECO:0007669"/>
    <property type="project" value="InterPro"/>
</dbReference>
<keyword evidence="2" id="KW-0699">rRNA-binding</keyword>
<dbReference type="Pfam" id="PF01250">
    <property type="entry name" value="Ribosomal_S6"/>
    <property type="match status" value="1"/>
</dbReference>
<dbReference type="EMBL" id="SZYD01000013">
    <property type="protein sequence ID" value="KAD4385138.1"/>
    <property type="molecule type" value="Genomic_DNA"/>
</dbReference>
<accession>A0A5N6N767</accession>
<dbReference type="InterPro" id="IPR020814">
    <property type="entry name" value="Ribosomal_S6_plastid/chlpt"/>
</dbReference>
<organism evidence="5 6">
    <name type="scientific">Mikania micrantha</name>
    <name type="common">bitter vine</name>
    <dbReference type="NCBI Taxonomy" id="192012"/>
    <lineage>
        <taxon>Eukaryota</taxon>
        <taxon>Viridiplantae</taxon>
        <taxon>Streptophyta</taxon>
        <taxon>Embryophyta</taxon>
        <taxon>Tracheophyta</taxon>
        <taxon>Spermatophyta</taxon>
        <taxon>Magnoliopsida</taxon>
        <taxon>eudicotyledons</taxon>
        <taxon>Gunneridae</taxon>
        <taxon>Pentapetalae</taxon>
        <taxon>asterids</taxon>
        <taxon>campanulids</taxon>
        <taxon>Asterales</taxon>
        <taxon>Asteraceae</taxon>
        <taxon>Asteroideae</taxon>
        <taxon>Heliantheae alliance</taxon>
        <taxon>Eupatorieae</taxon>
        <taxon>Mikania</taxon>
    </lineage>
</organism>
<dbReference type="GO" id="GO:0003735">
    <property type="term" value="F:structural constituent of ribosome"/>
    <property type="evidence" value="ECO:0007669"/>
    <property type="project" value="InterPro"/>
</dbReference>
<dbReference type="PANTHER" id="PTHR21011">
    <property type="entry name" value="MITOCHONDRIAL 28S RIBOSOMAL PROTEIN S6"/>
    <property type="match status" value="1"/>
</dbReference>
<evidence type="ECO:0000256" key="4">
    <source>
        <dbReference type="SAM" id="MobiDB-lite"/>
    </source>
</evidence>
<dbReference type="OrthoDB" id="669828at2759"/>
<keyword evidence="6" id="KW-1185">Reference proteome</keyword>
<feature type="compositionally biased region" description="Basic and acidic residues" evidence="4">
    <location>
        <begin position="56"/>
        <end position="76"/>
    </location>
</feature>
<feature type="compositionally biased region" description="Low complexity" evidence="4">
    <location>
        <begin position="9"/>
        <end position="19"/>
    </location>
</feature>
<evidence type="ECO:0008006" key="7">
    <source>
        <dbReference type="Google" id="ProtNLM"/>
    </source>
</evidence>
<evidence type="ECO:0000256" key="3">
    <source>
        <dbReference type="ARBA" id="ARBA00022884"/>
    </source>
</evidence>
<dbReference type="InterPro" id="IPR014717">
    <property type="entry name" value="Transl_elong_EF1B/ribsomal_bS6"/>
</dbReference>
<dbReference type="SUPFAM" id="SSF54995">
    <property type="entry name" value="Ribosomal protein S6"/>
    <property type="match status" value="1"/>
</dbReference>
<name>A0A5N6N767_9ASTR</name>
<dbReference type="CDD" id="cd00473">
    <property type="entry name" value="bS6"/>
    <property type="match status" value="1"/>
</dbReference>
<feature type="region of interest" description="Disordered" evidence="4">
    <location>
        <begin position="55"/>
        <end position="77"/>
    </location>
</feature>
<comment type="caution">
    <text evidence="5">The sequence shown here is derived from an EMBL/GenBank/DDBJ whole genome shotgun (WGS) entry which is preliminary data.</text>
</comment>
<evidence type="ECO:0000256" key="2">
    <source>
        <dbReference type="ARBA" id="ARBA00022730"/>
    </source>
</evidence>
<feature type="region of interest" description="Disordered" evidence="4">
    <location>
        <begin position="1"/>
        <end position="21"/>
    </location>
</feature>
<evidence type="ECO:0000313" key="6">
    <source>
        <dbReference type="Proteomes" id="UP000326396"/>
    </source>
</evidence>
<dbReference type="Proteomes" id="UP000326396">
    <property type="component" value="Linkage Group LG3"/>
</dbReference>
<comment type="similarity">
    <text evidence="1">Belongs to the bacterial ribosomal protein bS6 family.</text>
</comment>
<gene>
    <name evidence="5" type="ORF">E3N88_25306</name>
</gene>
<dbReference type="AlphaFoldDB" id="A0A5N6N767"/>
<dbReference type="GO" id="GO:0005737">
    <property type="term" value="C:cytoplasm"/>
    <property type="evidence" value="ECO:0007669"/>
    <property type="project" value="UniProtKB-ARBA"/>
</dbReference>
<dbReference type="GO" id="GO:0015935">
    <property type="term" value="C:small ribosomal subunit"/>
    <property type="evidence" value="ECO:0007669"/>
    <property type="project" value="TreeGrafter"/>
</dbReference>
<dbReference type="NCBIfam" id="TIGR00166">
    <property type="entry name" value="S6"/>
    <property type="match status" value="1"/>
</dbReference>